<sequence length="506" mass="58117">MENLILKCLKFVVIKSMSQMRYLIFVFVSFFCLKLNAQKKVNSNQDKPNLIIIHTDEHNFRTLSCYQELLSEEQAFVWGKGNNSKTPNIDKIAHQGAISTSYYCASPVCTPSRASLVTGLYPQATGAPKNGLHIREDIPTFATILRDEGYATSYVGKWHLAGHEKYTFGIKYKAGFEDNRYMMRGGHAPYFHIKNDKIKGINEKAAAKLPENEIIHLTDYFTDKTLEILERVKKKPFALMLSIPDPHTPDYAKPPYNTMYDLMDVKAPKTMAAEYTAIKPTWAVGTENTNEAVGRQAFNKKALQQYFGMVSHIDDSVGRILKFLDENNLTDNTIIIFTADHGDMFFEHNRRNKGVPYEASARIPFVIRYPNKIKSGKVINTAYTNVDFVPTILSLMGVETDAKFHGLDTSNDFLNDKKEINSDRITYFAKSGGWWVSAVNDRYKLVIDKKEKPYLFDLEKDPDELINYYYDKNYKDIAKKMQDELFRQLKTFDEPGLKLNRPYITE</sequence>
<dbReference type="CDD" id="cd16034">
    <property type="entry name" value="sulfatase_like"/>
    <property type="match status" value="1"/>
</dbReference>
<keyword evidence="7" id="KW-1185">Reference proteome</keyword>
<evidence type="ECO:0000313" key="7">
    <source>
        <dbReference type="Proteomes" id="UP000321080"/>
    </source>
</evidence>
<keyword evidence="4" id="KW-0106">Calcium</keyword>
<accession>A0A5C7GM04</accession>
<organism evidence="6 7">
    <name type="scientific">Seonamhaeicola maritimus</name>
    <dbReference type="NCBI Taxonomy" id="2591822"/>
    <lineage>
        <taxon>Bacteria</taxon>
        <taxon>Pseudomonadati</taxon>
        <taxon>Bacteroidota</taxon>
        <taxon>Flavobacteriia</taxon>
        <taxon>Flavobacteriales</taxon>
        <taxon>Flavobacteriaceae</taxon>
    </lineage>
</organism>
<evidence type="ECO:0000313" key="6">
    <source>
        <dbReference type="EMBL" id="TXG39087.1"/>
    </source>
</evidence>
<evidence type="ECO:0000256" key="2">
    <source>
        <dbReference type="ARBA" id="ARBA00022723"/>
    </source>
</evidence>
<dbReference type="PANTHER" id="PTHR42693">
    <property type="entry name" value="ARYLSULFATASE FAMILY MEMBER"/>
    <property type="match status" value="1"/>
</dbReference>
<proteinExistence type="inferred from homology"/>
<dbReference type="PROSITE" id="PS00149">
    <property type="entry name" value="SULFATASE_2"/>
    <property type="match status" value="1"/>
</dbReference>
<keyword evidence="3" id="KW-0378">Hydrolase</keyword>
<evidence type="ECO:0000256" key="3">
    <source>
        <dbReference type="ARBA" id="ARBA00022801"/>
    </source>
</evidence>
<reference evidence="6 7" key="1">
    <citation type="submission" date="2019-08" db="EMBL/GenBank/DDBJ databases">
        <title>Seonamhaeicola sediminis sp. nov., isolated from marine sediment.</title>
        <authorList>
            <person name="Cao W.R."/>
        </authorList>
    </citation>
    <scope>NUCLEOTIDE SEQUENCE [LARGE SCALE GENOMIC DNA]</scope>
    <source>
        <strain evidence="6 7">1505</strain>
    </source>
</reference>
<dbReference type="InterPro" id="IPR000917">
    <property type="entry name" value="Sulfatase_N"/>
</dbReference>
<name>A0A5C7GM04_9FLAO</name>
<protein>
    <submittedName>
        <fullName evidence="6">Sulfatase</fullName>
    </submittedName>
</protein>
<feature type="domain" description="Sulfatase N-terminal" evidence="5">
    <location>
        <begin position="48"/>
        <end position="398"/>
    </location>
</feature>
<evidence type="ECO:0000259" key="5">
    <source>
        <dbReference type="Pfam" id="PF00884"/>
    </source>
</evidence>
<dbReference type="EMBL" id="VRKQ01000008">
    <property type="protein sequence ID" value="TXG39087.1"/>
    <property type="molecule type" value="Genomic_DNA"/>
</dbReference>
<dbReference type="PROSITE" id="PS00523">
    <property type="entry name" value="SULFATASE_1"/>
    <property type="match status" value="1"/>
</dbReference>
<comment type="similarity">
    <text evidence="1">Belongs to the sulfatase family.</text>
</comment>
<dbReference type="GO" id="GO:0004065">
    <property type="term" value="F:arylsulfatase activity"/>
    <property type="evidence" value="ECO:0007669"/>
    <property type="project" value="TreeGrafter"/>
</dbReference>
<dbReference type="Pfam" id="PF00884">
    <property type="entry name" value="Sulfatase"/>
    <property type="match status" value="1"/>
</dbReference>
<dbReference type="InterPro" id="IPR050738">
    <property type="entry name" value="Sulfatase"/>
</dbReference>
<dbReference type="Gene3D" id="3.40.720.10">
    <property type="entry name" value="Alkaline Phosphatase, subunit A"/>
    <property type="match status" value="1"/>
</dbReference>
<dbReference type="SUPFAM" id="SSF53649">
    <property type="entry name" value="Alkaline phosphatase-like"/>
    <property type="match status" value="1"/>
</dbReference>
<gene>
    <name evidence="6" type="ORF">FUA22_04190</name>
</gene>
<dbReference type="PANTHER" id="PTHR42693:SF53">
    <property type="entry name" value="ENDO-4-O-SULFATASE"/>
    <property type="match status" value="1"/>
</dbReference>
<dbReference type="InterPro" id="IPR017850">
    <property type="entry name" value="Alkaline_phosphatase_core_sf"/>
</dbReference>
<dbReference type="InterPro" id="IPR024607">
    <property type="entry name" value="Sulfatase_CS"/>
</dbReference>
<evidence type="ECO:0000256" key="1">
    <source>
        <dbReference type="ARBA" id="ARBA00008779"/>
    </source>
</evidence>
<dbReference type="GO" id="GO:0046872">
    <property type="term" value="F:metal ion binding"/>
    <property type="evidence" value="ECO:0007669"/>
    <property type="project" value="UniProtKB-KW"/>
</dbReference>
<keyword evidence="2" id="KW-0479">Metal-binding</keyword>
<dbReference type="Proteomes" id="UP000321080">
    <property type="component" value="Unassembled WGS sequence"/>
</dbReference>
<dbReference type="OrthoDB" id="9815108at2"/>
<evidence type="ECO:0000256" key="4">
    <source>
        <dbReference type="ARBA" id="ARBA00022837"/>
    </source>
</evidence>
<comment type="caution">
    <text evidence="6">The sequence shown here is derived from an EMBL/GenBank/DDBJ whole genome shotgun (WGS) entry which is preliminary data.</text>
</comment>
<dbReference type="AlphaFoldDB" id="A0A5C7GM04"/>